<accession>A0ABQ8T7B2</accession>
<dbReference type="EMBL" id="JAJSOF020000015">
    <property type="protein sequence ID" value="KAJ4441770.1"/>
    <property type="molecule type" value="Genomic_DNA"/>
</dbReference>
<gene>
    <name evidence="2" type="ORF">ANN_11628</name>
</gene>
<organism evidence="2 3">
    <name type="scientific">Periplaneta americana</name>
    <name type="common">American cockroach</name>
    <name type="synonym">Blatta americana</name>
    <dbReference type="NCBI Taxonomy" id="6978"/>
    <lineage>
        <taxon>Eukaryota</taxon>
        <taxon>Metazoa</taxon>
        <taxon>Ecdysozoa</taxon>
        <taxon>Arthropoda</taxon>
        <taxon>Hexapoda</taxon>
        <taxon>Insecta</taxon>
        <taxon>Pterygota</taxon>
        <taxon>Neoptera</taxon>
        <taxon>Polyneoptera</taxon>
        <taxon>Dictyoptera</taxon>
        <taxon>Blattodea</taxon>
        <taxon>Blattoidea</taxon>
        <taxon>Blattidae</taxon>
        <taxon>Blattinae</taxon>
        <taxon>Periplaneta</taxon>
    </lineage>
</organism>
<evidence type="ECO:0000256" key="1">
    <source>
        <dbReference type="SAM" id="MobiDB-lite"/>
    </source>
</evidence>
<name>A0ABQ8T7B2_PERAM</name>
<reference evidence="2 3" key="1">
    <citation type="journal article" date="2022" name="Allergy">
        <title>Genome assembly and annotation of Periplaneta americana reveal a comprehensive cockroach allergen profile.</title>
        <authorList>
            <person name="Wang L."/>
            <person name="Xiong Q."/>
            <person name="Saelim N."/>
            <person name="Wang L."/>
            <person name="Nong W."/>
            <person name="Wan A.T."/>
            <person name="Shi M."/>
            <person name="Liu X."/>
            <person name="Cao Q."/>
            <person name="Hui J.H.L."/>
            <person name="Sookrung N."/>
            <person name="Leung T.F."/>
            <person name="Tungtrongchitr A."/>
            <person name="Tsui S.K.W."/>
        </authorList>
    </citation>
    <scope>NUCLEOTIDE SEQUENCE [LARGE SCALE GENOMIC DNA]</scope>
    <source>
        <strain evidence="2">PWHHKU_190912</strain>
    </source>
</reference>
<evidence type="ECO:0000313" key="2">
    <source>
        <dbReference type="EMBL" id="KAJ4441770.1"/>
    </source>
</evidence>
<feature type="region of interest" description="Disordered" evidence="1">
    <location>
        <begin position="1"/>
        <end position="21"/>
    </location>
</feature>
<comment type="caution">
    <text evidence="2">The sequence shown here is derived from an EMBL/GenBank/DDBJ whole genome shotgun (WGS) entry which is preliminary data.</text>
</comment>
<protein>
    <submittedName>
        <fullName evidence="2">Uncharacterized protein</fullName>
    </submittedName>
</protein>
<keyword evidence="3" id="KW-1185">Reference proteome</keyword>
<dbReference type="Proteomes" id="UP001148838">
    <property type="component" value="Unassembled WGS sequence"/>
</dbReference>
<proteinExistence type="predicted"/>
<sequence>MASLCEGGNEPPDSLKAVSNNTPPIFVANRDVVTGEWGNLHNEELHALYSSPDIIRNIKTKRLRWAGHIARMGESRNAYRVLVGRPEEKIPLERPRRRWEDNIKLDLKEMGYDDGDWINLAQDRDRWRAYVRAALNVRVP</sequence>
<evidence type="ECO:0000313" key="3">
    <source>
        <dbReference type="Proteomes" id="UP001148838"/>
    </source>
</evidence>